<keyword evidence="1" id="KW-1133">Transmembrane helix</keyword>
<dbReference type="OrthoDB" id="9967445at2"/>
<reference evidence="2 3" key="1">
    <citation type="submission" date="2019-10" db="EMBL/GenBank/DDBJ databases">
        <title>The Genome Sequence of Clostridium tarantellae Isolated from Fish Brain.</title>
        <authorList>
            <person name="Bano L."/>
            <person name="Kiel M."/>
            <person name="Sales G."/>
            <person name="Doxey A.C."/>
            <person name="Mansfield M.J."/>
            <person name="Schiavone M."/>
            <person name="Rossetto O."/>
            <person name="Pirazzini M."/>
            <person name="Dobrindt U."/>
            <person name="Montecucco C."/>
        </authorList>
    </citation>
    <scope>NUCLEOTIDE SEQUENCE [LARGE SCALE GENOMIC DNA]</scope>
    <source>
        <strain evidence="2 3">DSM 3997</strain>
    </source>
</reference>
<protein>
    <submittedName>
        <fullName evidence="2">Uncharacterized protein</fullName>
    </submittedName>
</protein>
<dbReference type="EMBL" id="WHJC01000336">
    <property type="protein sequence ID" value="MPQ44848.1"/>
    <property type="molecule type" value="Genomic_DNA"/>
</dbReference>
<sequence>MKNFLKHMIIPMAIISSIPSLGLFFYWITQRKDLLATSIFIYFGLAIGNIVNYFYKHKSDSNNS</sequence>
<organism evidence="2 3">
    <name type="scientific">Clostridium tarantellae</name>
    <dbReference type="NCBI Taxonomy" id="39493"/>
    <lineage>
        <taxon>Bacteria</taxon>
        <taxon>Bacillati</taxon>
        <taxon>Bacillota</taxon>
        <taxon>Clostridia</taxon>
        <taxon>Eubacteriales</taxon>
        <taxon>Clostridiaceae</taxon>
        <taxon>Clostridium</taxon>
    </lineage>
</organism>
<keyword evidence="3" id="KW-1185">Reference proteome</keyword>
<feature type="transmembrane region" description="Helical" evidence="1">
    <location>
        <begin position="34"/>
        <end position="55"/>
    </location>
</feature>
<gene>
    <name evidence="2" type="ORF">GBZ86_13995</name>
</gene>
<evidence type="ECO:0000313" key="2">
    <source>
        <dbReference type="EMBL" id="MPQ44848.1"/>
    </source>
</evidence>
<evidence type="ECO:0000256" key="1">
    <source>
        <dbReference type="SAM" id="Phobius"/>
    </source>
</evidence>
<accession>A0A6I1MQW4</accession>
<feature type="transmembrane region" description="Helical" evidence="1">
    <location>
        <begin position="9"/>
        <end position="28"/>
    </location>
</feature>
<name>A0A6I1MQW4_9CLOT</name>
<proteinExistence type="predicted"/>
<comment type="caution">
    <text evidence="2">The sequence shown here is derived from an EMBL/GenBank/DDBJ whole genome shotgun (WGS) entry which is preliminary data.</text>
</comment>
<keyword evidence="1" id="KW-0812">Transmembrane</keyword>
<dbReference type="AlphaFoldDB" id="A0A6I1MQW4"/>
<dbReference type="RefSeq" id="WP_152891671.1">
    <property type="nucleotide sequence ID" value="NZ_WHJC01000336.1"/>
</dbReference>
<evidence type="ECO:0000313" key="3">
    <source>
        <dbReference type="Proteomes" id="UP000430345"/>
    </source>
</evidence>
<keyword evidence="1" id="KW-0472">Membrane</keyword>
<dbReference type="Proteomes" id="UP000430345">
    <property type="component" value="Unassembled WGS sequence"/>
</dbReference>